<dbReference type="Proteomes" id="UP000653305">
    <property type="component" value="Unassembled WGS sequence"/>
</dbReference>
<evidence type="ECO:0000256" key="1">
    <source>
        <dbReference type="SAM" id="MobiDB-lite"/>
    </source>
</evidence>
<feature type="domain" description="VQ" evidence="2">
    <location>
        <begin position="47"/>
        <end position="66"/>
    </location>
</feature>
<keyword evidence="4" id="KW-1185">Reference proteome</keyword>
<evidence type="ECO:0000313" key="3">
    <source>
        <dbReference type="EMBL" id="GFP94794.1"/>
    </source>
</evidence>
<reference evidence="3" key="1">
    <citation type="submission" date="2020-07" db="EMBL/GenBank/DDBJ databases">
        <title>Ethylene signaling mediates host invasion by parasitic plants.</title>
        <authorList>
            <person name="Yoshida S."/>
        </authorList>
    </citation>
    <scope>NUCLEOTIDE SEQUENCE</scope>
    <source>
        <strain evidence="3">Okayama</strain>
    </source>
</reference>
<evidence type="ECO:0000259" key="2">
    <source>
        <dbReference type="Pfam" id="PF05678"/>
    </source>
</evidence>
<dbReference type="OrthoDB" id="907635at2759"/>
<dbReference type="Pfam" id="PF05678">
    <property type="entry name" value="VQ"/>
    <property type="match status" value="1"/>
</dbReference>
<organism evidence="3 4">
    <name type="scientific">Phtheirospermum japonicum</name>
    <dbReference type="NCBI Taxonomy" id="374723"/>
    <lineage>
        <taxon>Eukaryota</taxon>
        <taxon>Viridiplantae</taxon>
        <taxon>Streptophyta</taxon>
        <taxon>Embryophyta</taxon>
        <taxon>Tracheophyta</taxon>
        <taxon>Spermatophyta</taxon>
        <taxon>Magnoliopsida</taxon>
        <taxon>eudicotyledons</taxon>
        <taxon>Gunneridae</taxon>
        <taxon>Pentapetalae</taxon>
        <taxon>asterids</taxon>
        <taxon>lamiids</taxon>
        <taxon>Lamiales</taxon>
        <taxon>Orobanchaceae</taxon>
        <taxon>Orobanchaceae incertae sedis</taxon>
        <taxon>Phtheirospermum</taxon>
    </lineage>
</organism>
<evidence type="ECO:0000313" key="4">
    <source>
        <dbReference type="Proteomes" id="UP000653305"/>
    </source>
</evidence>
<sequence length="99" mass="11124">MFLKQVNKNSIKIAKPIRKPIPLPNPTIAISSPTIPIIDPKPAQSQQPPIYNINKNDFRDVVQKLTSSSAHERLPTPPPPAVTHPRPSSSRLQRIHCRR</sequence>
<proteinExistence type="predicted"/>
<dbReference type="InterPro" id="IPR008889">
    <property type="entry name" value="VQ"/>
</dbReference>
<comment type="caution">
    <text evidence="3">The sequence shown here is derived from an EMBL/GenBank/DDBJ whole genome shotgun (WGS) entry which is preliminary data.</text>
</comment>
<dbReference type="EMBL" id="BMAC01000364">
    <property type="protein sequence ID" value="GFP94794.1"/>
    <property type="molecule type" value="Genomic_DNA"/>
</dbReference>
<name>A0A830CEQ7_9LAMI</name>
<accession>A0A830CEQ7</accession>
<dbReference type="AlphaFoldDB" id="A0A830CEQ7"/>
<dbReference type="InterPro" id="IPR039612">
    <property type="entry name" value="VQ_5/9/14"/>
</dbReference>
<dbReference type="PANTHER" id="PTHR33783:SF4">
    <property type="entry name" value="VQ MOTIF-CONTAINING PROTEIN 9"/>
    <property type="match status" value="1"/>
</dbReference>
<gene>
    <name evidence="3" type="ORF">PHJA_001623800</name>
</gene>
<feature type="region of interest" description="Disordered" evidence="1">
    <location>
        <begin position="65"/>
        <end position="99"/>
    </location>
</feature>
<dbReference type="PANTHER" id="PTHR33783">
    <property type="entry name" value="PROTEIN HAIKU1"/>
    <property type="match status" value="1"/>
</dbReference>
<protein>
    <recommendedName>
        <fullName evidence="2">VQ domain-containing protein</fullName>
    </recommendedName>
</protein>